<organism evidence="1">
    <name type="scientific">uncultured Caudovirales phage</name>
    <dbReference type="NCBI Taxonomy" id="2100421"/>
    <lineage>
        <taxon>Viruses</taxon>
        <taxon>Duplodnaviria</taxon>
        <taxon>Heunggongvirae</taxon>
        <taxon>Uroviricota</taxon>
        <taxon>Caudoviricetes</taxon>
        <taxon>Peduoviridae</taxon>
        <taxon>Maltschvirus</taxon>
        <taxon>Maltschvirus maltsch</taxon>
    </lineage>
</organism>
<reference evidence="1" key="1">
    <citation type="submission" date="2017-06" db="EMBL/GenBank/DDBJ databases">
        <title>Novel phages from South African skin metaviromes.</title>
        <authorList>
            <person name="van Zyl L.J."/>
            <person name="Abrahams Y."/>
            <person name="Stander E.A."/>
            <person name="Kirby B.M."/>
            <person name="Clavaud C."/>
            <person name="Farcet C."/>
            <person name="Breton L."/>
            <person name="Trindade M.I."/>
        </authorList>
    </citation>
    <scope>NUCLEOTIDE SEQUENCE</scope>
</reference>
<sequence length="44" mass="5364">MFNFYKLFYNEKYLSLDDLKEAAKWGVLTVEEFKSITEMDYITE</sequence>
<proteinExistence type="predicted"/>
<accession>A0A2H4J4R8</accession>
<evidence type="ECO:0008006" key="2">
    <source>
        <dbReference type="Google" id="ProtNLM"/>
    </source>
</evidence>
<gene>
    <name evidence="1" type="ORF">10S11_45</name>
</gene>
<dbReference type="EMBL" id="MF417875">
    <property type="protein sequence ID" value="ASN68307.1"/>
    <property type="molecule type" value="Genomic_DNA"/>
</dbReference>
<name>A0A2H4J4R8_9CAUD</name>
<protein>
    <recommendedName>
        <fullName evidence="2">XkdX family protein</fullName>
    </recommendedName>
</protein>
<evidence type="ECO:0000313" key="1">
    <source>
        <dbReference type="EMBL" id="ASN68307.1"/>
    </source>
</evidence>
<dbReference type="Pfam" id="PF09693">
    <property type="entry name" value="Phage_XkdX"/>
    <property type="match status" value="1"/>
</dbReference>
<dbReference type="InterPro" id="IPR010022">
    <property type="entry name" value="XkdX"/>
</dbReference>